<gene>
    <name evidence="1" type="ORF">H5410_010313</name>
</gene>
<evidence type="ECO:0000313" key="1">
    <source>
        <dbReference type="EMBL" id="KAG5625095.1"/>
    </source>
</evidence>
<keyword evidence="2" id="KW-1185">Reference proteome</keyword>
<reference evidence="1 2" key="1">
    <citation type="submission" date="2020-09" db="EMBL/GenBank/DDBJ databases">
        <title>De no assembly of potato wild relative species, Solanum commersonii.</title>
        <authorList>
            <person name="Cho K."/>
        </authorList>
    </citation>
    <scope>NUCLEOTIDE SEQUENCE [LARGE SCALE GENOMIC DNA]</scope>
    <source>
        <strain evidence="1">LZ3.2</strain>
        <tissue evidence="1">Leaf</tissue>
    </source>
</reference>
<evidence type="ECO:0000313" key="2">
    <source>
        <dbReference type="Proteomes" id="UP000824120"/>
    </source>
</evidence>
<comment type="caution">
    <text evidence="1">The sequence shown here is derived from an EMBL/GenBank/DDBJ whole genome shotgun (WGS) entry which is preliminary data.</text>
</comment>
<proteinExistence type="predicted"/>
<dbReference type="AlphaFoldDB" id="A0A9J6AM37"/>
<accession>A0A9J6AM37</accession>
<name>A0A9J6AM37_SOLCO</name>
<sequence length="63" mass="6996">MVCDVTTRAISAQIDTIEIGIVFQPWLMTITIGIFDYKAAAVKVDEKGNFLNRVDIFGQVESC</sequence>
<dbReference type="EMBL" id="JACXVP010000002">
    <property type="protein sequence ID" value="KAG5625095.1"/>
    <property type="molecule type" value="Genomic_DNA"/>
</dbReference>
<organism evidence="1 2">
    <name type="scientific">Solanum commersonii</name>
    <name type="common">Commerson's wild potato</name>
    <name type="synonym">Commerson's nightshade</name>
    <dbReference type="NCBI Taxonomy" id="4109"/>
    <lineage>
        <taxon>Eukaryota</taxon>
        <taxon>Viridiplantae</taxon>
        <taxon>Streptophyta</taxon>
        <taxon>Embryophyta</taxon>
        <taxon>Tracheophyta</taxon>
        <taxon>Spermatophyta</taxon>
        <taxon>Magnoliopsida</taxon>
        <taxon>eudicotyledons</taxon>
        <taxon>Gunneridae</taxon>
        <taxon>Pentapetalae</taxon>
        <taxon>asterids</taxon>
        <taxon>lamiids</taxon>
        <taxon>Solanales</taxon>
        <taxon>Solanaceae</taxon>
        <taxon>Solanoideae</taxon>
        <taxon>Solaneae</taxon>
        <taxon>Solanum</taxon>
    </lineage>
</organism>
<protein>
    <submittedName>
        <fullName evidence="1">Uncharacterized protein</fullName>
    </submittedName>
</protein>
<dbReference type="Proteomes" id="UP000824120">
    <property type="component" value="Chromosome 2"/>
</dbReference>